<dbReference type="EC" id="6.3.2.1" evidence="3"/>
<dbReference type="AlphaFoldDB" id="A0A3B0WCQ2"/>
<dbReference type="InterPro" id="IPR014729">
    <property type="entry name" value="Rossmann-like_a/b/a_fold"/>
</dbReference>
<accession>A0A3B0WCQ2</accession>
<keyword evidence="7" id="KW-0067">ATP-binding</keyword>
<evidence type="ECO:0000256" key="5">
    <source>
        <dbReference type="ARBA" id="ARBA00022655"/>
    </source>
</evidence>
<dbReference type="PANTHER" id="PTHR21299">
    <property type="entry name" value="CYTIDYLATE KINASE/PANTOATE-BETA-ALANINE LIGASE"/>
    <property type="match status" value="1"/>
</dbReference>
<reference evidence="10" key="1">
    <citation type="submission" date="2018-06" db="EMBL/GenBank/DDBJ databases">
        <authorList>
            <person name="Zhirakovskaya E."/>
        </authorList>
    </citation>
    <scope>NUCLEOTIDE SEQUENCE</scope>
</reference>
<evidence type="ECO:0000256" key="3">
    <source>
        <dbReference type="ARBA" id="ARBA00012219"/>
    </source>
</evidence>
<dbReference type="InterPro" id="IPR042176">
    <property type="entry name" value="Pantoate_ligase_C"/>
</dbReference>
<dbReference type="UniPathway" id="UPA00028">
    <property type="reaction ID" value="UER00005"/>
</dbReference>
<dbReference type="InterPro" id="IPR003721">
    <property type="entry name" value="Pantoate_ligase"/>
</dbReference>
<organism evidence="10">
    <name type="scientific">hydrothermal vent metagenome</name>
    <dbReference type="NCBI Taxonomy" id="652676"/>
    <lineage>
        <taxon>unclassified sequences</taxon>
        <taxon>metagenomes</taxon>
        <taxon>ecological metagenomes</taxon>
    </lineage>
</organism>
<evidence type="ECO:0000256" key="1">
    <source>
        <dbReference type="ARBA" id="ARBA00004990"/>
    </source>
</evidence>
<dbReference type="SUPFAM" id="SSF52374">
    <property type="entry name" value="Nucleotidylyl transferase"/>
    <property type="match status" value="1"/>
</dbReference>
<dbReference type="PANTHER" id="PTHR21299:SF1">
    <property type="entry name" value="PANTOATE--BETA-ALANINE LIGASE"/>
    <property type="match status" value="1"/>
</dbReference>
<dbReference type="Gene3D" id="3.30.1300.10">
    <property type="entry name" value="Pantoate-beta-alanine ligase, C-terminal domain"/>
    <property type="match status" value="1"/>
</dbReference>
<dbReference type="GO" id="GO:0004592">
    <property type="term" value="F:pantoate-beta-alanine ligase activity"/>
    <property type="evidence" value="ECO:0007669"/>
    <property type="project" value="UniProtKB-EC"/>
</dbReference>
<keyword evidence="5" id="KW-0566">Pantothenate biosynthesis</keyword>
<name>A0A3B0WCQ2_9ZZZZ</name>
<dbReference type="GO" id="GO:0005524">
    <property type="term" value="F:ATP binding"/>
    <property type="evidence" value="ECO:0007669"/>
    <property type="project" value="UniProtKB-KW"/>
</dbReference>
<comment type="pathway">
    <text evidence="1">Cofactor biosynthesis; (R)-pantothenate biosynthesis; (R)-pantothenate from (R)-pantoate and beta-alanine: step 1/1.</text>
</comment>
<dbReference type="GO" id="GO:0005829">
    <property type="term" value="C:cytosol"/>
    <property type="evidence" value="ECO:0007669"/>
    <property type="project" value="TreeGrafter"/>
</dbReference>
<dbReference type="CDD" id="cd00560">
    <property type="entry name" value="PanC"/>
    <property type="match status" value="1"/>
</dbReference>
<gene>
    <name evidence="10" type="ORF">MNBD_GAMMA03-112</name>
</gene>
<evidence type="ECO:0000313" key="10">
    <source>
        <dbReference type="EMBL" id="VAW48487.1"/>
    </source>
</evidence>
<comment type="similarity">
    <text evidence="2">Belongs to the pantothenate synthetase family.</text>
</comment>
<dbReference type="Gene3D" id="3.40.50.620">
    <property type="entry name" value="HUPs"/>
    <property type="match status" value="1"/>
</dbReference>
<dbReference type="FunFam" id="3.40.50.620:FF:000013">
    <property type="entry name" value="Pantothenate synthetase"/>
    <property type="match status" value="1"/>
</dbReference>
<dbReference type="EMBL" id="UOFC01000209">
    <property type="protein sequence ID" value="VAW48487.1"/>
    <property type="molecule type" value="Genomic_DNA"/>
</dbReference>
<evidence type="ECO:0000256" key="2">
    <source>
        <dbReference type="ARBA" id="ARBA00009256"/>
    </source>
</evidence>
<dbReference type="HAMAP" id="MF_00158">
    <property type="entry name" value="PanC"/>
    <property type="match status" value="1"/>
</dbReference>
<evidence type="ECO:0000256" key="7">
    <source>
        <dbReference type="ARBA" id="ARBA00022840"/>
    </source>
</evidence>
<dbReference type="NCBIfam" id="TIGR00018">
    <property type="entry name" value="panC"/>
    <property type="match status" value="1"/>
</dbReference>
<protein>
    <recommendedName>
        <fullName evidence="3">pantoate--beta-alanine ligase (AMP-forming)</fullName>
        <ecNumber evidence="3">6.3.2.1</ecNumber>
    </recommendedName>
    <alternativeName>
        <fullName evidence="8">Pantoate-activating enzyme</fullName>
    </alternativeName>
</protein>
<evidence type="ECO:0000256" key="9">
    <source>
        <dbReference type="ARBA" id="ARBA00048258"/>
    </source>
</evidence>
<sequence>MNDCVMNDCVMNNRLVQKIETLVEIRAMVSDWKQAGLTIGLVPTMGNLHAGHLSLVELAQQRCDRVVVSVFVNPLQFGPNEDFDRYPRTLAEDIEKLAALQVNVMYLPSVAEMYPNGLIQTVISVPSAITNVLEGAIRPEHFDGVSTVVCKLFNMVQPDVAVFGQKDYQQCLVIQKMVHDLALPLEVVIAPILRDYDGLALSSRNQYLSTDQRTIAPKLYVALQDVALAIKSGNQNFNALTEVAIQRLIAEGFDSVDYFQICDAKTVQVADMNCPKIVVLAVVCLGGTRLLDNIVITLSGAG</sequence>
<comment type="catalytic activity">
    <reaction evidence="9">
        <text>(R)-pantoate + beta-alanine + ATP = (R)-pantothenate + AMP + diphosphate + H(+)</text>
        <dbReference type="Rhea" id="RHEA:10912"/>
        <dbReference type="ChEBI" id="CHEBI:15378"/>
        <dbReference type="ChEBI" id="CHEBI:15980"/>
        <dbReference type="ChEBI" id="CHEBI:29032"/>
        <dbReference type="ChEBI" id="CHEBI:30616"/>
        <dbReference type="ChEBI" id="CHEBI:33019"/>
        <dbReference type="ChEBI" id="CHEBI:57966"/>
        <dbReference type="ChEBI" id="CHEBI:456215"/>
        <dbReference type="EC" id="6.3.2.1"/>
    </reaction>
</comment>
<dbReference type="GO" id="GO:0015940">
    <property type="term" value="P:pantothenate biosynthetic process"/>
    <property type="evidence" value="ECO:0007669"/>
    <property type="project" value="UniProtKB-UniPathway"/>
</dbReference>
<dbReference type="InterPro" id="IPR004821">
    <property type="entry name" value="Cyt_trans-like"/>
</dbReference>
<evidence type="ECO:0000256" key="4">
    <source>
        <dbReference type="ARBA" id="ARBA00022598"/>
    </source>
</evidence>
<proteinExistence type="inferred from homology"/>
<evidence type="ECO:0000256" key="8">
    <source>
        <dbReference type="ARBA" id="ARBA00032806"/>
    </source>
</evidence>
<keyword evidence="4 10" id="KW-0436">Ligase</keyword>
<keyword evidence="6" id="KW-0547">Nucleotide-binding</keyword>
<evidence type="ECO:0000256" key="6">
    <source>
        <dbReference type="ARBA" id="ARBA00022741"/>
    </source>
</evidence>
<dbReference type="Pfam" id="PF02569">
    <property type="entry name" value="Pantoate_ligase"/>
    <property type="match status" value="1"/>
</dbReference>
<dbReference type="NCBIfam" id="TIGR00125">
    <property type="entry name" value="cyt_tran_rel"/>
    <property type="match status" value="1"/>
</dbReference>